<evidence type="ECO:0000313" key="1">
    <source>
        <dbReference type="EMBL" id="QNN99198.1"/>
    </source>
</evidence>
<accession>A0A7G9UYU3</accession>
<dbReference type="Proteomes" id="UP000516151">
    <property type="component" value="Segment"/>
</dbReference>
<dbReference type="EMBL" id="MT684598">
    <property type="protein sequence ID" value="QNN99198.1"/>
    <property type="molecule type" value="Genomic_DNA"/>
</dbReference>
<sequence length="62" mass="7308">MAQYARKEKTTVNLVRKQNGDTYRVVDDQEMFHLKAQRRVVPEGKMREDGKFIGSFYIELEG</sequence>
<proteinExistence type="predicted"/>
<dbReference type="RefSeq" id="YP_010651705.1">
    <property type="nucleotide sequence ID" value="NC_070783.1"/>
</dbReference>
<gene>
    <name evidence="1" type="primary">101</name>
    <name evidence="1" type="ORF">SEA_FAUST_101</name>
</gene>
<name>A0A7G9UYU3_9CAUD</name>
<evidence type="ECO:0000313" key="2">
    <source>
        <dbReference type="Proteomes" id="UP000516151"/>
    </source>
</evidence>
<keyword evidence="2" id="KW-1185">Reference proteome</keyword>
<dbReference type="KEGG" id="vg:77927396"/>
<reference evidence="1 2" key="1">
    <citation type="submission" date="2020-06" db="EMBL/GenBank/DDBJ databases">
        <authorList>
            <person name="Arora M.N."/>
            <person name="Dalling M.T."/>
            <person name="Dawson S.P.M."/>
            <person name="Elia S.N."/>
            <person name="Burke B."/>
            <person name="Shaffer C.D."/>
            <person name="Weston-Hafer K.A."/>
            <person name="Garlena R.A."/>
            <person name="Russell D.A."/>
            <person name="Pope W.H."/>
            <person name="Jacobs-Sera D."/>
            <person name="Hatfull G.F."/>
        </authorList>
    </citation>
    <scope>NUCLEOTIDE SEQUENCE [LARGE SCALE GENOMIC DNA]</scope>
</reference>
<protein>
    <submittedName>
        <fullName evidence="1">Uncharacterized protein</fullName>
    </submittedName>
</protein>
<organism evidence="1 2">
    <name type="scientific">Streptomyces phage Faust</name>
    <dbReference type="NCBI Taxonomy" id="2767565"/>
    <lineage>
        <taxon>Viruses</taxon>
        <taxon>Duplodnaviria</taxon>
        <taxon>Heunggongvirae</taxon>
        <taxon>Uroviricota</taxon>
        <taxon>Caudoviricetes</taxon>
        <taxon>Stanwilliamsviridae</taxon>
        <taxon>Loccivirinae</taxon>
        <taxon>Faustvirus</taxon>
        <taxon>Faustvirus faust</taxon>
    </lineage>
</organism>
<dbReference type="GeneID" id="77927396"/>